<evidence type="ECO:0000256" key="2">
    <source>
        <dbReference type="ARBA" id="ARBA00006555"/>
    </source>
</evidence>
<keyword evidence="6" id="KW-0812">Transmembrane</keyword>
<feature type="chain" id="PRO_5011709391" evidence="10">
    <location>
        <begin position="21"/>
        <end position="140"/>
    </location>
</feature>
<dbReference type="InterPro" id="IPR037682">
    <property type="entry name" value="TonB_C"/>
</dbReference>
<dbReference type="RefSeq" id="WP_090172178.1">
    <property type="nucleotide sequence ID" value="NZ_FOFB01000028.1"/>
</dbReference>
<dbReference type="PROSITE" id="PS52015">
    <property type="entry name" value="TONB_CTD"/>
    <property type="match status" value="1"/>
</dbReference>
<keyword evidence="13" id="KW-1185">Reference proteome</keyword>
<dbReference type="PANTHER" id="PTHR33446:SF2">
    <property type="entry name" value="PROTEIN TONB"/>
    <property type="match status" value="1"/>
</dbReference>
<evidence type="ECO:0000313" key="13">
    <source>
        <dbReference type="Proteomes" id="UP000199021"/>
    </source>
</evidence>
<organism evidence="12 13">
    <name type="scientific">Neolewinella agarilytica</name>
    <dbReference type="NCBI Taxonomy" id="478744"/>
    <lineage>
        <taxon>Bacteria</taxon>
        <taxon>Pseudomonadati</taxon>
        <taxon>Bacteroidota</taxon>
        <taxon>Saprospiria</taxon>
        <taxon>Saprospirales</taxon>
        <taxon>Lewinellaceae</taxon>
        <taxon>Neolewinella</taxon>
    </lineage>
</organism>
<keyword evidence="10" id="KW-0732">Signal</keyword>
<reference evidence="13" key="1">
    <citation type="submission" date="2016-10" db="EMBL/GenBank/DDBJ databases">
        <authorList>
            <person name="Varghese N."/>
            <person name="Submissions S."/>
        </authorList>
    </citation>
    <scope>NUCLEOTIDE SEQUENCE [LARGE SCALE GENOMIC DNA]</scope>
    <source>
        <strain evidence="13">DSM 24740</strain>
    </source>
</reference>
<dbReference type="NCBIfam" id="TIGR01352">
    <property type="entry name" value="tonB_Cterm"/>
    <property type="match status" value="1"/>
</dbReference>
<protein>
    <submittedName>
        <fullName evidence="12">TonB family C-terminal domain-containing protein</fullName>
    </submittedName>
</protein>
<accession>A0A1H9MBP1</accession>
<dbReference type="GO" id="GO:0098797">
    <property type="term" value="C:plasma membrane protein complex"/>
    <property type="evidence" value="ECO:0007669"/>
    <property type="project" value="TreeGrafter"/>
</dbReference>
<evidence type="ECO:0000313" key="12">
    <source>
        <dbReference type="EMBL" id="SER21114.1"/>
    </source>
</evidence>
<dbReference type="GO" id="GO:0031992">
    <property type="term" value="F:energy transducer activity"/>
    <property type="evidence" value="ECO:0007669"/>
    <property type="project" value="TreeGrafter"/>
</dbReference>
<name>A0A1H9MBP1_9BACT</name>
<evidence type="ECO:0000256" key="5">
    <source>
        <dbReference type="ARBA" id="ARBA00022519"/>
    </source>
</evidence>
<dbReference type="PANTHER" id="PTHR33446">
    <property type="entry name" value="PROTEIN TONB-RELATED"/>
    <property type="match status" value="1"/>
</dbReference>
<sequence length="140" mass="15366">MKSRISALLLILASTFSLHAQLYSSFTITAELAAAAPPDKAIPCQLPSQPAAFDFADFYKTHVHYPPLAQENNIEGTVVVAISVDDCGWVTERQLVRSVHSLLDEAALTATENLKWMMPTVENGQPVAGTLMVPLRFRLR</sequence>
<dbReference type="GO" id="GO:0015031">
    <property type="term" value="P:protein transport"/>
    <property type="evidence" value="ECO:0007669"/>
    <property type="project" value="UniProtKB-KW"/>
</dbReference>
<gene>
    <name evidence="12" type="ORF">SAMN05444359_12834</name>
</gene>
<dbReference type="EMBL" id="FOFB01000028">
    <property type="protein sequence ID" value="SER21114.1"/>
    <property type="molecule type" value="Genomic_DNA"/>
</dbReference>
<evidence type="ECO:0000256" key="1">
    <source>
        <dbReference type="ARBA" id="ARBA00004383"/>
    </source>
</evidence>
<keyword evidence="3" id="KW-0813">Transport</keyword>
<evidence type="ECO:0000256" key="10">
    <source>
        <dbReference type="SAM" id="SignalP"/>
    </source>
</evidence>
<evidence type="ECO:0000256" key="4">
    <source>
        <dbReference type="ARBA" id="ARBA00022475"/>
    </source>
</evidence>
<dbReference type="GO" id="GO:0055085">
    <property type="term" value="P:transmembrane transport"/>
    <property type="evidence" value="ECO:0007669"/>
    <property type="project" value="InterPro"/>
</dbReference>
<evidence type="ECO:0000256" key="9">
    <source>
        <dbReference type="ARBA" id="ARBA00023136"/>
    </source>
</evidence>
<dbReference type="Gene3D" id="3.30.1150.10">
    <property type="match status" value="1"/>
</dbReference>
<keyword evidence="4" id="KW-1003">Cell membrane</keyword>
<dbReference type="Pfam" id="PF03544">
    <property type="entry name" value="TonB_C"/>
    <property type="match status" value="1"/>
</dbReference>
<dbReference type="InterPro" id="IPR051045">
    <property type="entry name" value="TonB-dependent_transducer"/>
</dbReference>
<feature type="domain" description="TonB C-terminal" evidence="11">
    <location>
        <begin position="50"/>
        <end position="140"/>
    </location>
</feature>
<evidence type="ECO:0000256" key="3">
    <source>
        <dbReference type="ARBA" id="ARBA00022448"/>
    </source>
</evidence>
<dbReference type="InterPro" id="IPR006260">
    <property type="entry name" value="TonB/TolA_C"/>
</dbReference>
<evidence type="ECO:0000256" key="6">
    <source>
        <dbReference type="ARBA" id="ARBA00022692"/>
    </source>
</evidence>
<dbReference type="OrthoDB" id="9814002at2"/>
<proteinExistence type="inferred from homology"/>
<dbReference type="SUPFAM" id="SSF74653">
    <property type="entry name" value="TolA/TonB C-terminal domain"/>
    <property type="match status" value="1"/>
</dbReference>
<evidence type="ECO:0000256" key="7">
    <source>
        <dbReference type="ARBA" id="ARBA00022927"/>
    </source>
</evidence>
<comment type="subcellular location">
    <subcellularLocation>
        <location evidence="1">Cell inner membrane</location>
        <topology evidence="1">Single-pass membrane protein</topology>
        <orientation evidence="1">Periplasmic side</orientation>
    </subcellularLocation>
</comment>
<keyword evidence="8" id="KW-1133">Transmembrane helix</keyword>
<dbReference type="AlphaFoldDB" id="A0A1H9MBP1"/>
<evidence type="ECO:0000256" key="8">
    <source>
        <dbReference type="ARBA" id="ARBA00022989"/>
    </source>
</evidence>
<comment type="similarity">
    <text evidence="2">Belongs to the TonB family.</text>
</comment>
<dbReference type="STRING" id="478744.SAMN05444359_12834"/>
<keyword evidence="7" id="KW-0653">Protein transport</keyword>
<dbReference type="Proteomes" id="UP000199021">
    <property type="component" value="Unassembled WGS sequence"/>
</dbReference>
<keyword evidence="9" id="KW-0472">Membrane</keyword>
<keyword evidence="5" id="KW-0997">Cell inner membrane</keyword>
<dbReference type="InParanoid" id="A0A1H9MBP1"/>
<evidence type="ECO:0000259" key="11">
    <source>
        <dbReference type="PROSITE" id="PS52015"/>
    </source>
</evidence>
<feature type="signal peptide" evidence="10">
    <location>
        <begin position="1"/>
        <end position="20"/>
    </location>
</feature>